<dbReference type="InterPro" id="IPR036866">
    <property type="entry name" value="RibonucZ/Hydroxyglut_hydro"/>
</dbReference>
<dbReference type="InterPro" id="IPR001279">
    <property type="entry name" value="Metallo-B-lactamas"/>
</dbReference>
<dbReference type="GO" id="GO:0016787">
    <property type="term" value="F:hydrolase activity"/>
    <property type="evidence" value="ECO:0007669"/>
    <property type="project" value="UniProtKB-KW"/>
</dbReference>
<dbReference type="PANTHER" id="PTHR42951">
    <property type="entry name" value="METALLO-BETA-LACTAMASE DOMAIN-CONTAINING"/>
    <property type="match status" value="1"/>
</dbReference>
<evidence type="ECO:0000313" key="2">
    <source>
        <dbReference type="EMBL" id="TWJ08282.1"/>
    </source>
</evidence>
<evidence type="ECO:0000313" key="3">
    <source>
        <dbReference type="Proteomes" id="UP000321617"/>
    </source>
</evidence>
<dbReference type="PANTHER" id="PTHR42951:SF4">
    <property type="entry name" value="ACYL-COENZYME A THIOESTERASE MBLAC2"/>
    <property type="match status" value="1"/>
</dbReference>
<keyword evidence="2" id="KW-0378">Hydrolase</keyword>
<evidence type="ECO:0000259" key="1">
    <source>
        <dbReference type="SMART" id="SM00849"/>
    </source>
</evidence>
<keyword evidence="3" id="KW-1185">Reference proteome</keyword>
<dbReference type="AlphaFoldDB" id="A0A562URN8"/>
<dbReference type="RefSeq" id="WP_158645692.1">
    <property type="nucleotide sequence ID" value="NZ_BAABIJ010000004.1"/>
</dbReference>
<accession>A0A562URN8</accession>
<protein>
    <submittedName>
        <fullName evidence="2">Glyoxylase-like metal-dependent hydrolase (Beta-lactamase superfamily II)</fullName>
    </submittedName>
</protein>
<dbReference type="Proteomes" id="UP000321617">
    <property type="component" value="Unassembled WGS sequence"/>
</dbReference>
<dbReference type="InterPro" id="IPR050855">
    <property type="entry name" value="NDM-1-like"/>
</dbReference>
<name>A0A562URN8_9ACTN</name>
<organism evidence="2 3">
    <name type="scientific">Stackebrandtia albiflava</name>
    <dbReference type="NCBI Taxonomy" id="406432"/>
    <lineage>
        <taxon>Bacteria</taxon>
        <taxon>Bacillati</taxon>
        <taxon>Actinomycetota</taxon>
        <taxon>Actinomycetes</taxon>
        <taxon>Glycomycetales</taxon>
        <taxon>Glycomycetaceae</taxon>
        <taxon>Stackebrandtia</taxon>
    </lineage>
</organism>
<dbReference type="EMBL" id="VLLL01000008">
    <property type="protein sequence ID" value="TWJ08282.1"/>
    <property type="molecule type" value="Genomic_DNA"/>
</dbReference>
<dbReference type="Gene3D" id="3.60.15.10">
    <property type="entry name" value="Ribonuclease Z/Hydroxyacylglutathione hydrolase-like"/>
    <property type="match status" value="1"/>
</dbReference>
<dbReference type="SMART" id="SM00849">
    <property type="entry name" value="Lactamase_B"/>
    <property type="match status" value="1"/>
</dbReference>
<gene>
    <name evidence="2" type="ORF">LX16_4507</name>
</gene>
<dbReference type="Pfam" id="PF00753">
    <property type="entry name" value="Lactamase_B"/>
    <property type="match status" value="1"/>
</dbReference>
<proteinExistence type="predicted"/>
<reference evidence="2 3" key="1">
    <citation type="journal article" date="2013" name="Stand. Genomic Sci.">
        <title>Genomic Encyclopedia of Type Strains, Phase I: The one thousand microbial genomes (KMG-I) project.</title>
        <authorList>
            <person name="Kyrpides N.C."/>
            <person name="Woyke T."/>
            <person name="Eisen J.A."/>
            <person name="Garrity G."/>
            <person name="Lilburn T.G."/>
            <person name="Beck B.J."/>
            <person name="Whitman W.B."/>
            <person name="Hugenholtz P."/>
            <person name="Klenk H.P."/>
        </authorList>
    </citation>
    <scope>NUCLEOTIDE SEQUENCE [LARGE SCALE GENOMIC DNA]</scope>
    <source>
        <strain evidence="2 3">DSM 45044</strain>
    </source>
</reference>
<feature type="domain" description="Metallo-beta-lactamase" evidence="1">
    <location>
        <begin position="15"/>
        <end position="203"/>
    </location>
</feature>
<dbReference type="OrthoDB" id="2273115at2"/>
<comment type="caution">
    <text evidence="2">The sequence shown here is derived from an EMBL/GenBank/DDBJ whole genome shotgun (WGS) entry which is preliminary data.</text>
</comment>
<dbReference type="SUPFAM" id="SSF56281">
    <property type="entry name" value="Metallo-hydrolase/oxidoreductase"/>
    <property type="match status" value="1"/>
</dbReference>
<sequence length="276" mass="29369">MAELHIHTAGEAGLFVNSYIWETETGTVLIDTGLLVSDIAALKERLARIARPLRAVFVTHAHPDHFNGVHDVVGDTGVPVYATGEVTAAIREIADAKRAQWAPVYGDEWPPVTAYPTAELTHGQALTFDELTLTVHTVGKAESHADSLFTVTVPGRPPAVFVGDLAFHGTHPYTADGHSGAWLAALDRVAAEVPAGAVLYPGHGAPGDVTMLDAQRRYLTRYREEVARLAAGATTLTEDALAELEKLMTGFLPDAPLTWMIGLGANAVAAELNGVR</sequence>